<dbReference type="SMART" id="SM00950">
    <property type="entry name" value="Piwi"/>
    <property type="match status" value="1"/>
</dbReference>
<evidence type="ECO:0000313" key="3">
    <source>
        <dbReference type="EMBL" id="KAK7546677.1"/>
    </source>
</evidence>
<dbReference type="InterPro" id="IPR032472">
    <property type="entry name" value="ArgoL2"/>
</dbReference>
<feature type="region of interest" description="Disordered" evidence="1">
    <location>
        <begin position="969"/>
        <end position="996"/>
    </location>
</feature>
<dbReference type="InterPro" id="IPR003100">
    <property type="entry name" value="PAZ_dom"/>
</dbReference>
<dbReference type="InterPro" id="IPR036085">
    <property type="entry name" value="PAZ_dom_sf"/>
</dbReference>
<dbReference type="EMBL" id="JBBPDW010000014">
    <property type="protein sequence ID" value="KAK7546677.1"/>
    <property type="molecule type" value="Genomic_DNA"/>
</dbReference>
<feature type="domain" description="Piwi" evidence="2">
    <location>
        <begin position="646"/>
        <end position="957"/>
    </location>
</feature>
<dbReference type="PANTHER" id="PTHR22891">
    <property type="entry name" value="EUKARYOTIC TRANSLATION INITIATION FACTOR 2C"/>
    <property type="match status" value="1"/>
</dbReference>
<name>A0ABR1MHG5_9PEZI</name>
<keyword evidence="4" id="KW-1185">Reference proteome</keyword>
<dbReference type="Gene3D" id="3.40.50.2300">
    <property type="match status" value="1"/>
</dbReference>
<dbReference type="InterPro" id="IPR032474">
    <property type="entry name" value="Argonaute_N"/>
</dbReference>
<dbReference type="Proteomes" id="UP001365128">
    <property type="component" value="Unassembled WGS sequence"/>
</dbReference>
<feature type="compositionally biased region" description="Basic and acidic residues" evidence="1">
    <location>
        <begin position="976"/>
        <end position="993"/>
    </location>
</feature>
<dbReference type="Pfam" id="PF02170">
    <property type="entry name" value="PAZ"/>
    <property type="match status" value="1"/>
</dbReference>
<feature type="compositionally biased region" description="Basic and acidic residues" evidence="1">
    <location>
        <begin position="49"/>
        <end position="64"/>
    </location>
</feature>
<sequence length="1013" mass="112909">MAGASKRHAQQAKAASEAASTAASSNVAAGQQDGGDRSSGTPQSLPKFDGNRDPEPSGQDEMKVNSKNLGDAAGFAAWFALRGLVTFVTMSHSKESIRVLAGDHARDNANAITDWVKIPYPEGIPKRPAKLNSMGTSVNINLNNFNVIDMPNDKVHQYDVIIGSGNEKRGLIKAVWQSQTVSTKLGRGWLFDGNKIAWYQKKIPEQVFTVDLDAERQRKNNQGKNKFRVVVRFTKKVDFASLRNYLNSGVGFDNSVVEAVLFMDHLMRETPSRNLTSIKKSFFAKGHTRFNLGGGLEALKGVFSSIRITTSAANRPGLSVNVDVSNGTFWTAQRLGLTLQQCLELDNPGNMSWQFKKAIDEDWDKSKFKMQCKRISKLSVEMVHRTDEKGNKPIYIVDKILPLNSSSHVIEITDNKPDGTRGTKNIKIADYFWGKYQRKLQPNMPLVQMTKRGMIMPLDLCDIVENQRYPFKLSEDQTSKMIKFAVKEPASRWASIQEGLSKLAWGQDPILRAWGLRIDEKPVTVKARQLPVPKIDFANGAIQPREAASGRWRIDKMKFKGPAPLPLKSWGVMLIHGGQTNSKIPYAAIIGRFMQRFAEVYTKHGGVIDVKARMPCLLSQTAPDLVATVEQAFNGTGNKFLHRPQMLLFIVVNKNAETYNRIKKMCECRYGVVSQVMQFAHVDKCQDQYISNVCMKLHAKLGGYTSEAVGTWATLKKQSQALKGKMMCIGADVSHPAPGALKDGTVGSYAAMTMSLNESLTRYAAQVQTNGFRVEMITTYNMNNLLGPMIKSWMAKNSQKLPDKVIYFRDGVSEGQYPELLNQELRDLKALFRNLEPKNQTKVTLVVASKRHHVRFFPQGPAGDRNGNPKPGCLVETGVTHPYQFDFYLCAHSAIKGTARPVHYTVLHNEIGMTADELHQMVFEHSFQYIRSTTPVSLHPAVYYAHLASQRAHAHTDLLAGQHAKKTGGSITTVSKKMEGSKGKDSSTEDKTPTEVYPLLPMKPDVALQMWYI</sequence>
<feature type="compositionally biased region" description="Low complexity" evidence="1">
    <location>
        <begin position="11"/>
        <end position="29"/>
    </location>
</feature>
<dbReference type="InterPro" id="IPR014811">
    <property type="entry name" value="ArgoL1"/>
</dbReference>
<accession>A0ABR1MHG5</accession>
<dbReference type="InterPro" id="IPR012337">
    <property type="entry name" value="RNaseH-like_sf"/>
</dbReference>
<dbReference type="CDD" id="cd04657">
    <property type="entry name" value="Piwi_ago-like"/>
    <property type="match status" value="1"/>
</dbReference>
<dbReference type="Pfam" id="PF16488">
    <property type="entry name" value="ArgoL2"/>
    <property type="match status" value="1"/>
</dbReference>
<dbReference type="PROSITE" id="PS50822">
    <property type="entry name" value="PIWI"/>
    <property type="match status" value="1"/>
</dbReference>
<dbReference type="SMART" id="SM01163">
    <property type="entry name" value="DUF1785"/>
    <property type="match status" value="1"/>
</dbReference>
<dbReference type="Gene3D" id="3.30.420.10">
    <property type="entry name" value="Ribonuclease H-like superfamily/Ribonuclease H"/>
    <property type="match status" value="1"/>
</dbReference>
<evidence type="ECO:0000256" key="1">
    <source>
        <dbReference type="SAM" id="MobiDB-lite"/>
    </source>
</evidence>
<dbReference type="InterPro" id="IPR036397">
    <property type="entry name" value="RNaseH_sf"/>
</dbReference>
<proteinExistence type="predicted"/>
<dbReference type="Gene3D" id="2.170.260.10">
    <property type="entry name" value="paz domain"/>
    <property type="match status" value="1"/>
</dbReference>
<gene>
    <name evidence="3" type="ORF">IWX46DRAFT_656706</name>
</gene>
<dbReference type="Pfam" id="PF02171">
    <property type="entry name" value="Piwi"/>
    <property type="match status" value="1"/>
</dbReference>
<comment type="caution">
    <text evidence="3">The sequence shown here is derived from an EMBL/GenBank/DDBJ whole genome shotgun (WGS) entry which is preliminary data.</text>
</comment>
<dbReference type="Pfam" id="PF16486">
    <property type="entry name" value="ArgoN"/>
    <property type="match status" value="1"/>
</dbReference>
<feature type="compositionally biased region" description="Basic residues" evidence="1">
    <location>
        <begin position="1"/>
        <end position="10"/>
    </location>
</feature>
<dbReference type="SUPFAM" id="SSF101690">
    <property type="entry name" value="PAZ domain"/>
    <property type="match status" value="1"/>
</dbReference>
<feature type="region of interest" description="Disordered" evidence="1">
    <location>
        <begin position="1"/>
        <end position="65"/>
    </location>
</feature>
<evidence type="ECO:0000259" key="2">
    <source>
        <dbReference type="PROSITE" id="PS50822"/>
    </source>
</evidence>
<dbReference type="InterPro" id="IPR045246">
    <property type="entry name" value="Piwi_ago-like"/>
</dbReference>
<dbReference type="SUPFAM" id="SSF53098">
    <property type="entry name" value="Ribonuclease H-like"/>
    <property type="match status" value="1"/>
</dbReference>
<dbReference type="InterPro" id="IPR003165">
    <property type="entry name" value="Piwi"/>
</dbReference>
<evidence type="ECO:0000313" key="4">
    <source>
        <dbReference type="Proteomes" id="UP001365128"/>
    </source>
</evidence>
<reference evidence="3 4" key="1">
    <citation type="submission" date="2024-04" db="EMBL/GenBank/DDBJ databases">
        <title>Phyllosticta paracitricarpa is synonymous to the EU quarantine fungus P. citricarpa based on phylogenomic analyses.</title>
        <authorList>
            <consortium name="Lawrence Berkeley National Laboratory"/>
            <person name="Van Ingen-Buijs V.A."/>
            <person name="Van Westerhoven A.C."/>
            <person name="Haridas S."/>
            <person name="Skiadas P."/>
            <person name="Martin F."/>
            <person name="Groenewald J.Z."/>
            <person name="Crous P.W."/>
            <person name="Seidl M.F."/>
        </authorList>
    </citation>
    <scope>NUCLEOTIDE SEQUENCE [LARGE SCALE GENOMIC DNA]</scope>
    <source>
        <strain evidence="3 4">CBS 122670</strain>
    </source>
</reference>
<organism evidence="3 4">
    <name type="scientific">Phyllosticta citricarpa</name>
    <dbReference type="NCBI Taxonomy" id="55181"/>
    <lineage>
        <taxon>Eukaryota</taxon>
        <taxon>Fungi</taxon>
        <taxon>Dikarya</taxon>
        <taxon>Ascomycota</taxon>
        <taxon>Pezizomycotina</taxon>
        <taxon>Dothideomycetes</taxon>
        <taxon>Dothideomycetes incertae sedis</taxon>
        <taxon>Botryosphaeriales</taxon>
        <taxon>Phyllostictaceae</taxon>
        <taxon>Phyllosticta</taxon>
    </lineage>
</organism>
<dbReference type="Pfam" id="PF08699">
    <property type="entry name" value="ArgoL1"/>
    <property type="match status" value="1"/>
</dbReference>
<protein>
    <submittedName>
        <fullName evidence="3">Piwi domain-containing protein</fullName>
    </submittedName>
</protein>